<evidence type="ECO:0000256" key="1">
    <source>
        <dbReference type="ARBA" id="ARBA00011045"/>
    </source>
</evidence>
<dbReference type="InterPro" id="IPR013918">
    <property type="entry name" value="Nucleotide_exch_fac_Fes1"/>
</dbReference>
<accession>A0AAF0JEL6</accession>
<dbReference type="PANTHER" id="PTHR19316">
    <property type="entry name" value="PROTEIN FOLDING REGULATOR"/>
    <property type="match status" value="1"/>
</dbReference>
<dbReference type="AlphaFoldDB" id="A0AAF0JEL6"/>
<dbReference type="GeneID" id="85224638"/>
<sequence>MAGNRNADELLKWGLQHAPTTADGQSSVTQVTDDIAAGRRPDLQDPNLYNAIMGKSEAQMMQEELTVAMDTSRSEEDRSTALDNFEMLIEQVDNANNMESMQMWPPMLSLLGAPQPEIQLQAAWIVGTAMQNNDKAQAVALGHGVLNPLLTLVKSPTPSVRNKAMYAISSLLGHFPAAVAQFAEKDGWTLLNEALQDSSIVLRRKVAFMLNQLLVQDPSDPAQPAMDEDTESTATAVAPRDSKLPPMPLEQGPATKRVKVKHPDVAQALLESGILSTLLDSLLPNGTGPAASCNNEPTRNDLDYAEKAVQVIFTLVDKSRRALPLPHDKLLALAQDLEGPAQDAQGGATTRADELSVDQTALQSFKTTLA</sequence>
<dbReference type="InterPro" id="IPR011989">
    <property type="entry name" value="ARM-like"/>
</dbReference>
<dbReference type="GO" id="GO:0000774">
    <property type="term" value="F:adenyl-nucleotide exchange factor activity"/>
    <property type="evidence" value="ECO:0007669"/>
    <property type="project" value="TreeGrafter"/>
</dbReference>
<dbReference type="GO" id="GO:0005783">
    <property type="term" value="C:endoplasmic reticulum"/>
    <property type="evidence" value="ECO:0007669"/>
    <property type="project" value="TreeGrafter"/>
</dbReference>
<dbReference type="RefSeq" id="XP_060120938.1">
    <property type="nucleotide sequence ID" value="XM_060264955.1"/>
</dbReference>
<feature type="domain" description="Nucleotide exchange factor Fes1" evidence="4">
    <location>
        <begin position="8"/>
        <end position="98"/>
    </location>
</feature>
<feature type="region of interest" description="Disordered" evidence="3">
    <location>
        <begin position="218"/>
        <end position="258"/>
    </location>
</feature>
<evidence type="ECO:0000313" key="6">
    <source>
        <dbReference type="Proteomes" id="UP001217754"/>
    </source>
</evidence>
<dbReference type="EMBL" id="CP119958">
    <property type="protein sequence ID" value="WFD38041.1"/>
    <property type="molecule type" value="Genomic_DNA"/>
</dbReference>
<proteinExistence type="inferred from homology"/>
<evidence type="ECO:0000256" key="3">
    <source>
        <dbReference type="SAM" id="MobiDB-lite"/>
    </source>
</evidence>
<protein>
    <submittedName>
        <fullName evidence="5">Hsp70 nucleotide exchange factor fes1</fullName>
    </submittedName>
</protein>
<keyword evidence="6" id="KW-1185">Reference proteome</keyword>
<dbReference type="InterPro" id="IPR050693">
    <property type="entry name" value="Hsp70_NEF-Inhibitors"/>
</dbReference>
<dbReference type="PANTHER" id="PTHR19316:SF18">
    <property type="entry name" value="HSP70-BINDING PROTEIN 1"/>
    <property type="match status" value="1"/>
</dbReference>
<keyword evidence="2" id="KW-0677">Repeat</keyword>
<evidence type="ECO:0000313" key="5">
    <source>
        <dbReference type="EMBL" id="WFD38041.1"/>
    </source>
</evidence>
<gene>
    <name evidence="5" type="primary">FES1</name>
    <name evidence="5" type="ORF">MJAP1_000989</name>
</gene>
<comment type="similarity">
    <text evidence="1">Belongs to the FES1 family.</text>
</comment>
<name>A0AAF0JEL6_9BASI</name>
<dbReference type="InterPro" id="IPR016024">
    <property type="entry name" value="ARM-type_fold"/>
</dbReference>
<organism evidence="5 6">
    <name type="scientific">Malassezia japonica</name>
    <dbReference type="NCBI Taxonomy" id="223818"/>
    <lineage>
        <taxon>Eukaryota</taxon>
        <taxon>Fungi</taxon>
        <taxon>Dikarya</taxon>
        <taxon>Basidiomycota</taxon>
        <taxon>Ustilaginomycotina</taxon>
        <taxon>Malasseziomycetes</taxon>
        <taxon>Malasseziales</taxon>
        <taxon>Malasseziaceae</taxon>
        <taxon>Malassezia</taxon>
    </lineage>
</organism>
<reference evidence="5" key="1">
    <citation type="submission" date="2023-03" db="EMBL/GenBank/DDBJ databases">
        <title>Mating type loci evolution in Malassezia.</title>
        <authorList>
            <person name="Coelho M.A."/>
        </authorList>
    </citation>
    <scope>NUCLEOTIDE SEQUENCE</scope>
    <source>
        <strain evidence="5">CBS 9431</strain>
    </source>
</reference>
<dbReference type="Gene3D" id="1.25.10.10">
    <property type="entry name" value="Leucine-rich Repeat Variant"/>
    <property type="match status" value="1"/>
</dbReference>
<evidence type="ECO:0000256" key="2">
    <source>
        <dbReference type="ARBA" id="ARBA00022737"/>
    </source>
</evidence>
<dbReference type="SUPFAM" id="SSF48371">
    <property type="entry name" value="ARM repeat"/>
    <property type="match status" value="1"/>
</dbReference>
<dbReference type="Pfam" id="PF08609">
    <property type="entry name" value="Fes1"/>
    <property type="match status" value="1"/>
</dbReference>
<evidence type="ECO:0000259" key="4">
    <source>
        <dbReference type="Pfam" id="PF08609"/>
    </source>
</evidence>
<dbReference type="Proteomes" id="UP001217754">
    <property type="component" value="Chromosome 1"/>
</dbReference>